<evidence type="ECO:0000313" key="1">
    <source>
        <dbReference type="EMBL" id="QTA84425.1"/>
    </source>
</evidence>
<evidence type="ECO:0000313" key="2">
    <source>
        <dbReference type="Proteomes" id="UP000663722"/>
    </source>
</evidence>
<keyword evidence="2" id="KW-1185">Reference proteome</keyword>
<protein>
    <submittedName>
        <fullName evidence="1">Uncharacterized protein</fullName>
    </submittedName>
</protein>
<dbReference type="AlphaFoldDB" id="A0A975BFN6"/>
<sequence>MSVNIRSALENLKEEDIDRLRLKLRRRFGEQLRKIPTIPDMAKFPSRDTEALFQEAVKDLLEDRRRCPTETKKALLGCLYNIVRSKVSHIQSKWNDVKKRKKERQNGYALENQPANIYGRKINQHDLGKSSDAVVQQITSDAYQSKLHEQILSLVEDDALLKQIIEYQIDSGGPVKAQKIADALGVGIEEIYNANKRLKARLKKINKEYRGRYYV</sequence>
<dbReference type="EMBL" id="CP061800">
    <property type="protein sequence ID" value="QTA84425.1"/>
    <property type="molecule type" value="Genomic_DNA"/>
</dbReference>
<gene>
    <name evidence="1" type="ORF">dnm_004210</name>
</gene>
<name>A0A975BFN6_9BACT</name>
<dbReference type="RefSeq" id="WP_207680916.1">
    <property type="nucleotide sequence ID" value="NZ_CP061800.1"/>
</dbReference>
<reference evidence="1" key="1">
    <citation type="journal article" date="2021" name="Microb. Physiol.">
        <title>Proteogenomic Insights into the Physiology of Marine, Sulfate-Reducing, Filamentous Desulfonema limicola and Desulfonema magnum.</title>
        <authorList>
            <person name="Schnaars V."/>
            <person name="Wohlbrand L."/>
            <person name="Scheve S."/>
            <person name="Hinrichs C."/>
            <person name="Reinhardt R."/>
            <person name="Rabus R."/>
        </authorList>
    </citation>
    <scope>NUCLEOTIDE SEQUENCE</scope>
    <source>
        <strain evidence="1">4be13</strain>
    </source>
</reference>
<dbReference type="KEGG" id="dmm:dnm_004210"/>
<dbReference type="Proteomes" id="UP000663722">
    <property type="component" value="Chromosome"/>
</dbReference>
<organism evidence="1 2">
    <name type="scientific">Desulfonema magnum</name>
    <dbReference type="NCBI Taxonomy" id="45655"/>
    <lineage>
        <taxon>Bacteria</taxon>
        <taxon>Pseudomonadati</taxon>
        <taxon>Thermodesulfobacteriota</taxon>
        <taxon>Desulfobacteria</taxon>
        <taxon>Desulfobacterales</taxon>
        <taxon>Desulfococcaceae</taxon>
        <taxon>Desulfonema</taxon>
    </lineage>
</organism>
<proteinExistence type="predicted"/>
<accession>A0A975BFN6</accession>